<dbReference type="AlphaFoldDB" id="A0A4C1VPG2"/>
<dbReference type="EMBL" id="BGZK01000391">
    <property type="protein sequence ID" value="GBP41026.1"/>
    <property type="molecule type" value="Genomic_DNA"/>
</dbReference>
<dbReference type="Proteomes" id="UP000299102">
    <property type="component" value="Unassembled WGS sequence"/>
</dbReference>
<accession>A0A4C1VPG2</accession>
<reference evidence="1 2" key="1">
    <citation type="journal article" date="2019" name="Commun. Biol.">
        <title>The bagworm genome reveals a unique fibroin gene that provides high tensile strength.</title>
        <authorList>
            <person name="Kono N."/>
            <person name="Nakamura H."/>
            <person name="Ohtoshi R."/>
            <person name="Tomita M."/>
            <person name="Numata K."/>
            <person name="Arakawa K."/>
        </authorList>
    </citation>
    <scope>NUCLEOTIDE SEQUENCE [LARGE SCALE GENOMIC DNA]</scope>
</reference>
<keyword evidence="2" id="KW-1185">Reference proteome</keyword>
<organism evidence="1 2">
    <name type="scientific">Eumeta variegata</name>
    <name type="common">Bagworm moth</name>
    <name type="synonym">Eumeta japonica</name>
    <dbReference type="NCBI Taxonomy" id="151549"/>
    <lineage>
        <taxon>Eukaryota</taxon>
        <taxon>Metazoa</taxon>
        <taxon>Ecdysozoa</taxon>
        <taxon>Arthropoda</taxon>
        <taxon>Hexapoda</taxon>
        <taxon>Insecta</taxon>
        <taxon>Pterygota</taxon>
        <taxon>Neoptera</taxon>
        <taxon>Endopterygota</taxon>
        <taxon>Lepidoptera</taxon>
        <taxon>Glossata</taxon>
        <taxon>Ditrysia</taxon>
        <taxon>Tineoidea</taxon>
        <taxon>Psychidae</taxon>
        <taxon>Oiketicinae</taxon>
        <taxon>Eumeta</taxon>
    </lineage>
</organism>
<protein>
    <submittedName>
        <fullName evidence="1">Uncharacterized protein</fullName>
    </submittedName>
</protein>
<evidence type="ECO:0000313" key="1">
    <source>
        <dbReference type="EMBL" id="GBP41026.1"/>
    </source>
</evidence>
<evidence type="ECO:0000313" key="2">
    <source>
        <dbReference type="Proteomes" id="UP000299102"/>
    </source>
</evidence>
<sequence length="101" mass="10924">MLRGRSVGNLITVRVSILLSTRLYRALVNPARFEGRFASPSEILRSAPDSPFISKVRRGLIGRSAVVAVSPLPIKFSTSANLPLLIENSSYPSRCCPGPAE</sequence>
<comment type="caution">
    <text evidence="1">The sequence shown here is derived from an EMBL/GenBank/DDBJ whole genome shotgun (WGS) entry which is preliminary data.</text>
</comment>
<name>A0A4C1VPG2_EUMVA</name>
<proteinExistence type="predicted"/>
<gene>
    <name evidence="1" type="ORF">EVAR_82986_1</name>
</gene>